<dbReference type="RefSeq" id="WP_281884733.1">
    <property type="nucleotide sequence ID" value="NZ_BSDP01000001.1"/>
</dbReference>
<evidence type="ECO:0000256" key="1">
    <source>
        <dbReference type="SAM" id="Phobius"/>
    </source>
</evidence>
<keyword evidence="1" id="KW-1133">Transmembrane helix</keyword>
<protein>
    <submittedName>
        <fullName evidence="2">Uncharacterized protein</fullName>
    </submittedName>
</protein>
<feature type="transmembrane region" description="Helical" evidence="1">
    <location>
        <begin position="6"/>
        <end position="25"/>
    </location>
</feature>
<keyword evidence="1" id="KW-0812">Transmembrane</keyword>
<dbReference type="NCBIfam" id="NF046117">
    <property type="entry name" value="SCO4848_fam"/>
    <property type="match status" value="1"/>
</dbReference>
<sequence length="72" mass="7773">MPEILAAVLLFANAVFNLVVWPRFFPRIANDPRARDAEGRRTPFYTVHVVLIAIAMVLGVASAVAGVVVLVA</sequence>
<keyword evidence="3" id="KW-1185">Reference proteome</keyword>
<name>A0A9W6FPT5_9MICO</name>
<evidence type="ECO:0000313" key="3">
    <source>
        <dbReference type="Proteomes" id="UP001144396"/>
    </source>
</evidence>
<proteinExistence type="predicted"/>
<accession>A0A9W6FPT5</accession>
<keyword evidence="1" id="KW-0472">Membrane</keyword>
<evidence type="ECO:0000313" key="2">
    <source>
        <dbReference type="EMBL" id="GLI27856.1"/>
    </source>
</evidence>
<reference evidence="2" key="1">
    <citation type="submission" date="2022-12" db="EMBL/GenBank/DDBJ databases">
        <title>Reference genome sequencing for broad-spectrum identification of bacterial and archaeal isolates by mass spectrometry.</title>
        <authorList>
            <person name="Sekiguchi Y."/>
            <person name="Tourlousse D.M."/>
        </authorList>
    </citation>
    <scope>NUCLEOTIDE SEQUENCE</scope>
    <source>
        <strain evidence="2">14</strain>
    </source>
</reference>
<comment type="caution">
    <text evidence="2">The sequence shown here is derived from an EMBL/GenBank/DDBJ whole genome shotgun (WGS) entry which is preliminary data.</text>
</comment>
<feature type="transmembrane region" description="Helical" evidence="1">
    <location>
        <begin position="45"/>
        <end position="71"/>
    </location>
</feature>
<organism evidence="2 3">
    <name type="scientific">Agromyces rhizosphaerae</name>
    <dbReference type="NCBI Taxonomy" id="88374"/>
    <lineage>
        <taxon>Bacteria</taxon>
        <taxon>Bacillati</taxon>
        <taxon>Actinomycetota</taxon>
        <taxon>Actinomycetes</taxon>
        <taxon>Micrococcales</taxon>
        <taxon>Microbacteriaceae</taxon>
        <taxon>Agromyces</taxon>
    </lineage>
</organism>
<dbReference type="Pfam" id="PF26606">
    <property type="entry name" value="SCO4848"/>
    <property type="match status" value="1"/>
</dbReference>
<gene>
    <name evidence="2" type="ORF">ARHIZOSPH14_20980</name>
</gene>
<dbReference type="Proteomes" id="UP001144396">
    <property type="component" value="Unassembled WGS sequence"/>
</dbReference>
<dbReference type="EMBL" id="BSDP01000001">
    <property type="protein sequence ID" value="GLI27856.1"/>
    <property type="molecule type" value="Genomic_DNA"/>
</dbReference>
<dbReference type="AlphaFoldDB" id="A0A9W6FPT5"/>
<dbReference type="InterPro" id="IPR058061">
    <property type="entry name" value="SCO4848-like"/>
</dbReference>